<dbReference type="AlphaFoldDB" id="A0A2A9HJE8"/>
<evidence type="ECO:0000313" key="9">
    <source>
        <dbReference type="EMBL" id="PFG74979.1"/>
    </source>
</evidence>
<dbReference type="InterPro" id="IPR020846">
    <property type="entry name" value="MFS_dom"/>
</dbReference>
<sequence>MRSRPFVALYVAVFVATMGISMVSPLLPVYAERLGATGIWLGLTFSVFAIVQTFVGPFAGRLSDRYGRKPFIVAGLLVYLIAALGYLTAQNFYQVIAFRAFSGLGTSLIFSVARAYVGDLTPRGQEGRWLGVFATADIVGFGTGPLVAGVLREVLGFRSVFVAMAAMMALSALVLTLWLPRHSPAELERRATRRAGGTVTRTDRTFREALSDRVVLAVTLHAAMVAVAAGATLSFLALRLEAGIGATPIMIGVAFAMQDITGGLAQPILGRIADRRDRRLLVAGGLAAYAALLASLGVVPSYGAAVAVLLGMGATSALSMVAAGAIQVVAGRRAGMGTVLGLSSASNGIGIVAGSLLSGVVVSLFRLEAAFFFGGAVMAAGIPPFLWLTRGAAVAEASAPEPRAREAEAAG</sequence>
<feature type="transmembrane region" description="Helical" evidence="7">
    <location>
        <begin position="305"/>
        <end position="326"/>
    </location>
</feature>
<dbReference type="InterPro" id="IPR036259">
    <property type="entry name" value="MFS_trans_sf"/>
</dbReference>
<dbReference type="GO" id="GO:0005886">
    <property type="term" value="C:plasma membrane"/>
    <property type="evidence" value="ECO:0007669"/>
    <property type="project" value="UniProtKB-SubCell"/>
</dbReference>
<gene>
    <name evidence="9" type="ORF">A9A59_2236</name>
</gene>
<dbReference type="PANTHER" id="PTHR23517">
    <property type="entry name" value="RESISTANCE PROTEIN MDTM, PUTATIVE-RELATED-RELATED"/>
    <property type="match status" value="1"/>
</dbReference>
<evidence type="ECO:0000256" key="2">
    <source>
        <dbReference type="ARBA" id="ARBA00022448"/>
    </source>
</evidence>
<keyword evidence="10" id="KW-1185">Reference proteome</keyword>
<dbReference type="PROSITE" id="PS50850">
    <property type="entry name" value="MFS"/>
    <property type="match status" value="1"/>
</dbReference>
<name>A0A2A9HJE8_TEPT2</name>
<dbReference type="InterPro" id="IPR050171">
    <property type="entry name" value="MFS_Transporters"/>
</dbReference>
<dbReference type="PROSITE" id="PS00216">
    <property type="entry name" value="SUGAR_TRANSPORT_1"/>
    <property type="match status" value="1"/>
</dbReference>
<keyword evidence="5 7" id="KW-1133">Transmembrane helix</keyword>
<evidence type="ECO:0000256" key="1">
    <source>
        <dbReference type="ARBA" id="ARBA00004651"/>
    </source>
</evidence>
<keyword evidence="2" id="KW-0813">Transport</keyword>
<accession>A0A2A9HJE8</accession>
<evidence type="ECO:0000256" key="3">
    <source>
        <dbReference type="ARBA" id="ARBA00022475"/>
    </source>
</evidence>
<comment type="subcellular location">
    <subcellularLocation>
        <location evidence="1">Cell membrane</location>
        <topology evidence="1">Multi-pass membrane protein</topology>
    </subcellularLocation>
</comment>
<reference evidence="9 10" key="1">
    <citation type="submission" date="2017-09" db="EMBL/GenBank/DDBJ databases">
        <title>Sequencing the genomes of two abundant thermophiles in Great Basin hot springs: Thermocrinis jamiesonii and novel Chloroflexi Thermoflexus hugenholtzii.</title>
        <authorList>
            <person name="Hedlund B."/>
        </authorList>
    </citation>
    <scope>NUCLEOTIDE SEQUENCE [LARGE SCALE GENOMIC DNA]</scope>
    <source>
        <strain evidence="9 10">G233</strain>
    </source>
</reference>
<feature type="transmembrane region" description="Helical" evidence="7">
    <location>
        <begin position="370"/>
        <end position="388"/>
    </location>
</feature>
<evidence type="ECO:0000256" key="7">
    <source>
        <dbReference type="SAM" id="Phobius"/>
    </source>
</evidence>
<feature type="transmembrane region" description="Helical" evidence="7">
    <location>
        <begin position="39"/>
        <end position="59"/>
    </location>
</feature>
<evidence type="ECO:0000256" key="4">
    <source>
        <dbReference type="ARBA" id="ARBA00022692"/>
    </source>
</evidence>
<evidence type="ECO:0000259" key="8">
    <source>
        <dbReference type="PROSITE" id="PS50850"/>
    </source>
</evidence>
<evidence type="ECO:0000313" key="10">
    <source>
        <dbReference type="Proteomes" id="UP000223071"/>
    </source>
</evidence>
<feature type="transmembrane region" description="Helical" evidence="7">
    <location>
        <begin position="160"/>
        <end position="180"/>
    </location>
</feature>
<dbReference type="Proteomes" id="UP000223071">
    <property type="component" value="Unassembled WGS sequence"/>
</dbReference>
<dbReference type="InterPro" id="IPR011701">
    <property type="entry name" value="MFS"/>
</dbReference>
<feature type="transmembrane region" description="Helical" evidence="7">
    <location>
        <begin position="214"/>
        <end position="237"/>
    </location>
</feature>
<dbReference type="Gene3D" id="1.20.1250.20">
    <property type="entry name" value="MFS general substrate transporter like domains"/>
    <property type="match status" value="2"/>
</dbReference>
<proteinExistence type="predicted"/>
<organism evidence="9 10">
    <name type="scientific">Tepidiforma thermophila (strain KCTC 52669 / CGMCC 1.13589 / G233)</name>
    <dbReference type="NCBI Taxonomy" id="2761530"/>
    <lineage>
        <taxon>Bacteria</taxon>
        <taxon>Bacillati</taxon>
        <taxon>Chloroflexota</taxon>
        <taxon>Tepidiformia</taxon>
        <taxon>Tepidiformales</taxon>
        <taxon>Tepidiformaceae</taxon>
        <taxon>Tepidiforma</taxon>
    </lineage>
</organism>
<dbReference type="RefSeq" id="WP_098504879.1">
    <property type="nucleotide sequence ID" value="NZ_PDJQ01000001.1"/>
</dbReference>
<dbReference type="Pfam" id="PF07690">
    <property type="entry name" value="MFS_1"/>
    <property type="match status" value="1"/>
</dbReference>
<keyword evidence="6 7" id="KW-0472">Membrane</keyword>
<evidence type="ECO:0000256" key="6">
    <source>
        <dbReference type="ARBA" id="ARBA00023136"/>
    </source>
</evidence>
<feature type="domain" description="Major facilitator superfamily (MFS) profile" evidence="8">
    <location>
        <begin position="5"/>
        <end position="393"/>
    </location>
</feature>
<keyword evidence="4 7" id="KW-0812">Transmembrane</keyword>
<feature type="transmembrane region" description="Helical" evidence="7">
    <location>
        <begin position="338"/>
        <end position="364"/>
    </location>
</feature>
<feature type="transmembrane region" description="Helical" evidence="7">
    <location>
        <begin position="95"/>
        <end position="117"/>
    </location>
</feature>
<feature type="transmembrane region" description="Helical" evidence="7">
    <location>
        <begin position="129"/>
        <end position="148"/>
    </location>
</feature>
<dbReference type="EMBL" id="PDJQ01000001">
    <property type="protein sequence ID" value="PFG74979.1"/>
    <property type="molecule type" value="Genomic_DNA"/>
</dbReference>
<feature type="transmembrane region" description="Helical" evidence="7">
    <location>
        <begin position="249"/>
        <end position="268"/>
    </location>
</feature>
<feature type="transmembrane region" description="Helical" evidence="7">
    <location>
        <begin position="280"/>
        <end position="299"/>
    </location>
</feature>
<feature type="transmembrane region" description="Helical" evidence="7">
    <location>
        <begin position="7"/>
        <end position="27"/>
    </location>
</feature>
<dbReference type="SUPFAM" id="SSF103473">
    <property type="entry name" value="MFS general substrate transporter"/>
    <property type="match status" value="1"/>
</dbReference>
<protein>
    <submittedName>
        <fullName evidence="9">Putative MFS family arabinose efflux permease</fullName>
    </submittedName>
</protein>
<evidence type="ECO:0000256" key="5">
    <source>
        <dbReference type="ARBA" id="ARBA00022989"/>
    </source>
</evidence>
<keyword evidence="3" id="KW-1003">Cell membrane</keyword>
<dbReference type="GO" id="GO:0022857">
    <property type="term" value="F:transmembrane transporter activity"/>
    <property type="evidence" value="ECO:0007669"/>
    <property type="project" value="InterPro"/>
</dbReference>
<dbReference type="CDD" id="cd17325">
    <property type="entry name" value="MFS_MdtG_SLC18_like"/>
    <property type="match status" value="1"/>
</dbReference>
<comment type="caution">
    <text evidence="9">The sequence shown here is derived from an EMBL/GenBank/DDBJ whole genome shotgun (WGS) entry which is preliminary data.</text>
</comment>
<feature type="transmembrane region" description="Helical" evidence="7">
    <location>
        <begin position="71"/>
        <end position="89"/>
    </location>
</feature>
<dbReference type="InterPro" id="IPR005829">
    <property type="entry name" value="Sugar_transporter_CS"/>
</dbReference>